<keyword evidence="1" id="KW-0378">Hydrolase</keyword>
<dbReference type="Proteomes" id="UP001243844">
    <property type="component" value="Unassembled WGS sequence"/>
</dbReference>
<dbReference type="GO" id="GO:0005737">
    <property type="term" value="C:cytoplasm"/>
    <property type="evidence" value="ECO:0007669"/>
    <property type="project" value="TreeGrafter"/>
</dbReference>
<dbReference type="GO" id="GO:0016791">
    <property type="term" value="F:phosphatase activity"/>
    <property type="evidence" value="ECO:0007669"/>
    <property type="project" value="TreeGrafter"/>
</dbReference>
<proteinExistence type="predicted"/>
<dbReference type="CDD" id="cd07067">
    <property type="entry name" value="HP_PGM_like"/>
    <property type="match status" value="1"/>
</dbReference>
<dbReference type="PANTHER" id="PTHR48100:SF1">
    <property type="entry name" value="HISTIDINE PHOSPHATASE FAMILY PROTEIN-RELATED"/>
    <property type="match status" value="1"/>
</dbReference>
<name>A0AAW8J9E0_9GAMM</name>
<organism evidence="1 2">
    <name type="scientific">Acinetobacter rudis</name>
    <dbReference type="NCBI Taxonomy" id="632955"/>
    <lineage>
        <taxon>Bacteria</taxon>
        <taxon>Pseudomonadati</taxon>
        <taxon>Pseudomonadota</taxon>
        <taxon>Gammaproteobacteria</taxon>
        <taxon>Moraxellales</taxon>
        <taxon>Moraxellaceae</taxon>
        <taxon>Acinetobacter</taxon>
    </lineage>
</organism>
<dbReference type="RefSeq" id="WP_308981417.1">
    <property type="nucleotide sequence ID" value="NZ_JAVIDL010000013.1"/>
</dbReference>
<dbReference type="InterPro" id="IPR029033">
    <property type="entry name" value="His_PPase_superfam"/>
</dbReference>
<dbReference type="SUPFAM" id="SSF53254">
    <property type="entry name" value="Phosphoglycerate mutase-like"/>
    <property type="match status" value="1"/>
</dbReference>
<dbReference type="EC" id="3.1.3.-" evidence="1"/>
<dbReference type="InterPro" id="IPR050275">
    <property type="entry name" value="PGM_Phosphatase"/>
</dbReference>
<accession>A0AAW8J9E0</accession>
<evidence type="ECO:0000313" key="2">
    <source>
        <dbReference type="Proteomes" id="UP001243844"/>
    </source>
</evidence>
<sequence length="232" mass="26733">MTIIYLIRHGQASFGQENYDQLSVVKGEMQSKILGQHLSQIINSTPLVISGSMQRHQQTASLALQQFSQLNMHIDSAWNEFDHQQIFALYNARFANPELIKKDIATAENPKTFMMEIFTAAMMRWISTEYDHQYTESWCEFKQRVDQALINLSQLLNQHPSKHVAIFSSGGVISLVIAKLLNLDFNQTADLIWKISNASITTLKFVDQQFELLTMNEYHYLEQADEQLATWV</sequence>
<comment type="caution">
    <text evidence="1">The sequence shown here is derived from an EMBL/GenBank/DDBJ whole genome shotgun (WGS) entry which is preliminary data.</text>
</comment>
<dbReference type="PANTHER" id="PTHR48100">
    <property type="entry name" value="BROAD-SPECIFICITY PHOSPHATASE YOR283W-RELATED"/>
    <property type="match status" value="1"/>
</dbReference>
<dbReference type="Gene3D" id="3.40.50.1240">
    <property type="entry name" value="Phosphoglycerate mutase-like"/>
    <property type="match status" value="1"/>
</dbReference>
<dbReference type="InterPro" id="IPR013078">
    <property type="entry name" value="His_Pase_superF_clade-1"/>
</dbReference>
<protein>
    <submittedName>
        <fullName evidence="1">Histidine phosphatase family protein</fullName>
        <ecNumber evidence="1">3.1.3.-</ecNumber>
    </submittedName>
</protein>
<dbReference type="Pfam" id="PF00300">
    <property type="entry name" value="His_Phos_1"/>
    <property type="match status" value="2"/>
</dbReference>
<dbReference type="AlphaFoldDB" id="A0AAW8J9E0"/>
<evidence type="ECO:0000313" key="1">
    <source>
        <dbReference type="EMBL" id="MDQ8935786.1"/>
    </source>
</evidence>
<reference evidence="1" key="1">
    <citation type="submission" date="2023-08" db="EMBL/GenBank/DDBJ databases">
        <title>Emergence of clinically-relevant ST2 carbapenem-resistant Acinetobacter baumannii strains in hospital sewages in Zhejiang, East of China.</title>
        <authorList>
            <person name="Kaichao C."/>
            <person name="Zhang R."/>
        </authorList>
    </citation>
    <scope>NUCLEOTIDE SEQUENCE</scope>
    <source>
        <strain evidence="1">M-RB-37</strain>
    </source>
</reference>
<dbReference type="EMBL" id="JAVIDL010000013">
    <property type="protein sequence ID" value="MDQ8935786.1"/>
    <property type="molecule type" value="Genomic_DNA"/>
</dbReference>
<gene>
    <name evidence="1" type="ORF">RFH47_08590</name>
</gene>